<dbReference type="CDD" id="cd07085">
    <property type="entry name" value="ALDH_F6_MMSDH"/>
    <property type="match status" value="1"/>
</dbReference>
<dbReference type="GO" id="GO:0006574">
    <property type="term" value="P:L-valine catabolic process"/>
    <property type="evidence" value="ECO:0007669"/>
    <property type="project" value="TreeGrafter"/>
</dbReference>
<feature type="domain" description="Aldehyde dehydrogenase" evidence="5">
    <location>
        <begin position="21"/>
        <end position="485"/>
    </location>
</feature>
<reference evidence="6 7" key="1">
    <citation type="submission" date="2020-08" db="EMBL/GenBank/DDBJ databases">
        <title>Genomic Encyclopedia of Type Strains, Phase III (KMG-III): the genomes of soil and plant-associated and newly described type strains.</title>
        <authorList>
            <person name="Whitman W."/>
        </authorList>
    </citation>
    <scope>NUCLEOTIDE SEQUENCE [LARGE SCALE GENOMIC DNA]</scope>
    <source>
        <strain evidence="6 7">CECT 8571</strain>
    </source>
</reference>
<name>A0A839UVY1_9GAMM</name>
<comment type="similarity">
    <text evidence="1">Belongs to the aldehyde dehydrogenase family.</text>
</comment>
<evidence type="ECO:0000256" key="1">
    <source>
        <dbReference type="ARBA" id="ARBA00009986"/>
    </source>
</evidence>
<dbReference type="GO" id="GO:0004491">
    <property type="term" value="F:methylmalonate-semialdehyde dehydrogenase (acylating, NAD) activity"/>
    <property type="evidence" value="ECO:0007669"/>
    <property type="project" value="UniProtKB-EC"/>
</dbReference>
<organism evidence="6 7">
    <name type="scientific">Simiduia aestuariiviva</name>
    <dbReference type="NCBI Taxonomy" id="1510459"/>
    <lineage>
        <taxon>Bacteria</taxon>
        <taxon>Pseudomonadati</taxon>
        <taxon>Pseudomonadota</taxon>
        <taxon>Gammaproteobacteria</taxon>
        <taxon>Cellvibrionales</taxon>
        <taxon>Cellvibrionaceae</taxon>
        <taxon>Simiduia</taxon>
    </lineage>
</organism>
<protein>
    <recommendedName>
        <fullName evidence="2">methylmalonate-semialdehyde dehydrogenase (CoA acylating)</fullName>
        <ecNumber evidence="2">1.2.1.27</ecNumber>
    </recommendedName>
</protein>
<accession>A0A839UVY1</accession>
<proteinExistence type="inferred from homology"/>
<dbReference type="Gene3D" id="3.40.605.10">
    <property type="entry name" value="Aldehyde Dehydrogenase, Chain A, domain 1"/>
    <property type="match status" value="1"/>
</dbReference>
<evidence type="ECO:0000256" key="4">
    <source>
        <dbReference type="ARBA" id="ARBA00023027"/>
    </source>
</evidence>
<dbReference type="EC" id="1.2.1.27" evidence="2"/>
<evidence type="ECO:0000256" key="3">
    <source>
        <dbReference type="ARBA" id="ARBA00023002"/>
    </source>
</evidence>
<evidence type="ECO:0000259" key="5">
    <source>
        <dbReference type="Pfam" id="PF00171"/>
    </source>
</evidence>
<dbReference type="InterPro" id="IPR016162">
    <property type="entry name" value="Ald_DH_N"/>
</dbReference>
<dbReference type="Pfam" id="PF00171">
    <property type="entry name" value="Aldedh"/>
    <property type="match status" value="1"/>
</dbReference>
<dbReference type="InterPro" id="IPR010061">
    <property type="entry name" value="MeMal-semiAld_DH"/>
</dbReference>
<dbReference type="FunFam" id="3.40.309.10:FF:000002">
    <property type="entry name" value="Methylmalonate-semialdehyde dehydrogenase (Acylating)"/>
    <property type="match status" value="1"/>
</dbReference>
<dbReference type="Proteomes" id="UP000559987">
    <property type="component" value="Unassembled WGS sequence"/>
</dbReference>
<dbReference type="RefSeq" id="WP_221197317.1">
    <property type="nucleotide sequence ID" value="NZ_JACHXZ010000004.1"/>
</dbReference>
<dbReference type="InterPro" id="IPR016163">
    <property type="entry name" value="Ald_DH_C"/>
</dbReference>
<dbReference type="NCBIfam" id="TIGR01722">
    <property type="entry name" value="MMSDH"/>
    <property type="match status" value="1"/>
</dbReference>
<dbReference type="PANTHER" id="PTHR43866">
    <property type="entry name" value="MALONATE-SEMIALDEHYDE DEHYDROGENASE"/>
    <property type="match status" value="1"/>
</dbReference>
<dbReference type="PANTHER" id="PTHR43866:SF3">
    <property type="entry name" value="METHYLMALONATE-SEMIALDEHYDE DEHYDROGENASE [ACYLATING], MITOCHONDRIAL"/>
    <property type="match status" value="1"/>
</dbReference>
<dbReference type="InterPro" id="IPR015590">
    <property type="entry name" value="Aldehyde_DH_dom"/>
</dbReference>
<dbReference type="FunFam" id="3.40.605.10:FF:000003">
    <property type="entry name" value="Methylmalonate-semialdehyde dehydrogenase [acylating]"/>
    <property type="match status" value="1"/>
</dbReference>
<sequence length="505" mass="55182">MSKHFSNGLPKRVPLFIEGEWTNSEASQWIPVTNPATQEVICEAPCATEAEVERAVASAKKTFESWKDVAVPVRARIMLQYQHLLKEHHDEIATILAKETGKTFDDAKGDVWRGIEVVEHACNIASLMMGETVENVARTIDCYSYTQPLGVCMGITPFNFPAMIPLWMFPLAIAAGNTFILKPSEQDPLTPTRLVELFEQAGAPKGVLQVIHGGKEQVNQLLNHPEVKAVSFVGSVPVGEHVYRTATQNLKRAQCFAGAKNHMVVMPDANKQQVINNLVGAGFGAAGQRCMAISVAVMVGESKEWIDDLKAAASSIRPGAWDDKDAAYGPQISPQARDKVLAFIEKGKQEGANCILDGSNCVVEGFPDGNWVGPTIFTDVTPEMEIYQKEIFGPVMCIMTVDTLEEAIALINNCPFGNGTSIFTASGACARKYQHEILVGQVGINVPVPVPLPFFSFTGWRGSFFGDQHAYGKQAVRFYTETKTVTARWFDDDIPGGPNMTITLK</sequence>
<evidence type="ECO:0000313" key="6">
    <source>
        <dbReference type="EMBL" id="MBB3169618.1"/>
    </source>
</evidence>
<keyword evidence="3 6" id="KW-0560">Oxidoreductase</keyword>
<dbReference type="Gene3D" id="3.40.309.10">
    <property type="entry name" value="Aldehyde Dehydrogenase, Chain A, domain 2"/>
    <property type="match status" value="1"/>
</dbReference>
<comment type="caution">
    <text evidence="6">The sequence shown here is derived from an EMBL/GenBank/DDBJ whole genome shotgun (WGS) entry which is preliminary data.</text>
</comment>
<dbReference type="InterPro" id="IPR016161">
    <property type="entry name" value="Ald_DH/histidinol_DH"/>
</dbReference>
<dbReference type="PROSITE" id="PS00070">
    <property type="entry name" value="ALDEHYDE_DEHYDR_CYS"/>
    <property type="match status" value="1"/>
</dbReference>
<dbReference type="EMBL" id="JACHXZ010000004">
    <property type="protein sequence ID" value="MBB3169618.1"/>
    <property type="molecule type" value="Genomic_DNA"/>
</dbReference>
<dbReference type="GO" id="GO:0006210">
    <property type="term" value="P:thymine catabolic process"/>
    <property type="evidence" value="ECO:0007669"/>
    <property type="project" value="TreeGrafter"/>
</dbReference>
<keyword evidence="7" id="KW-1185">Reference proteome</keyword>
<keyword evidence="4" id="KW-0520">NAD</keyword>
<evidence type="ECO:0000256" key="2">
    <source>
        <dbReference type="ARBA" id="ARBA00013048"/>
    </source>
</evidence>
<gene>
    <name evidence="6" type="ORF">FHS30_002831</name>
</gene>
<evidence type="ECO:0000313" key="7">
    <source>
        <dbReference type="Proteomes" id="UP000559987"/>
    </source>
</evidence>
<dbReference type="AlphaFoldDB" id="A0A839UVY1"/>
<dbReference type="InterPro" id="IPR016160">
    <property type="entry name" value="Ald_DH_CS_CYS"/>
</dbReference>
<dbReference type="SUPFAM" id="SSF53720">
    <property type="entry name" value="ALDH-like"/>
    <property type="match status" value="1"/>
</dbReference>